<evidence type="ECO:0000256" key="8">
    <source>
        <dbReference type="ARBA" id="ARBA00023146"/>
    </source>
</evidence>
<dbReference type="NCBIfam" id="TIGR00233">
    <property type="entry name" value="trpS"/>
    <property type="match status" value="1"/>
</dbReference>
<dbReference type="HAMAP" id="MF_00140_B">
    <property type="entry name" value="Trp_tRNA_synth_B"/>
    <property type="match status" value="1"/>
</dbReference>
<dbReference type="InterPro" id="IPR024109">
    <property type="entry name" value="Trp-tRNA-ligase_bac-type"/>
</dbReference>
<evidence type="ECO:0000256" key="14">
    <source>
        <dbReference type="RuleBase" id="RU363036"/>
    </source>
</evidence>
<dbReference type="InterPro" id="IPR002305">
    <property type="entry name" value="aa-tRNA-synth_Ic"/>
</dbReference>
<evidence type="ECO:0000256" key="5">
    <source>
        <dbReference type="ARBA" id="ARBA00022741"/>
    </source>
</evidence>
<keyword evidence="4 14" id="KW-0436">Ligase</keyword>
<dbReference type="InterPro" id="IPR002306">
    <property type="entry name" value="Trp-tRNA-ligase"/>
</dbReference>
<dbReference type="InterPro" id="IPR001412">
    <property type="entry name" value="aa-tRNA-synth_I_CS"/>
</dbReference>
<evidence type="ECO:0000256" key="4">
    <source>
        <dbReference type="ARBA" id="ARBA00022598"/>
    </source>
</evidence>
<evidence type="ECO:0000313" key="15">
    <source>
        <dbReference type="EMBL" id="KAK5645898.1"/>
    </source>
</evidence>
<dbReference type="AlphaFoldDB" id="A0AAN7VGB5"/>
<dbReference type="GO" id="GO:0005524">
    <property type="term" value="F:ATP binding"/>
    <property type="evidence" value="ECO:0007669"/>
    <property type="project" value="UniProtKB-KW"/>
</dbReference>
<dbReference type="GO" id="GO:0005759">
    <property type="term" value="C:mitochondrial matrix"/>
    <property type="evidence" value="ECO:0007669"/>
    <property type="project" value="UniProtKB-SubCell"/>
</dbReference>
<evidence type="ECO:0000256" key="9">
    <source>
        <dbReference type="ARBA" id="ARBA00030268"/>
    </source>
</evidence>
<keyword evidence="8 14" id="KW-0030">Aminoacyl-tRNA synthetase</keyword>
<evidence type="ECO:0000256" key="13">
    <source>
        <dbReference type="ARBA" id="ARBA00080951"/>
    </source>
</evidence>
<evidence type="ECO:0000313" key="16">
    <source>
        <dbReference type="Proteomes" id="UP001329430"/>
    </source>
</evidence>
<comment type="caution">
    <text evidence="15">The sequence shown here is derived from an EMBL/GenBank/DDBJ whole genome shotgun (WGS) entry which is preliminary data.</text>
</comment>
<name>A0AAN7VGB5_9COLE</name>
<reference evidence="15 16" key="1">
    <citation type="journal article" date="2024" name="Insects">
        <title>An Improved Chromosome-Level Genome Assembly of the Firefly Pyrocoelia pectoralis.</title>
        <authorList>
            <person name="Fu X."/>
            <person name="Meyer-Rochow V.B."/>
            <person name="Ballantyne L."/>
            <person name="Zhu X."/>
        </authorList>
    </citation>
    <scope>NUCLEOTIDE SEQUENCE [LARGE SCALE GENOMIC DNA]</scope>
    <source>
        <strain evidence="15">XCY_ONT2</strain>
    </source>
</reference>
<dbReference type="Gene3D" id="1.10.240.10">
    <property type="entry name" value="Tyrosyl-Transfer RNA Synthetase"/>
    <property type="match status" value="1"/>
</dbReference>
<evidence type="ECO:0000256" key="6">
    <source>
        <dbReference type="ARBA" id="ARBA00022840"/>
    </source>
</evidence>
<keyword evidence="16" id="KW-1185">Reference proteome</keyword>
<dbReference type="EC" id="6.1.1.2" evidence="3"/>
<dbReference type="InterPro" id="IPR014729">
    <property type="entry name" value="Rossmann-like_a/b/a_fold"/>
</dbReference>
<dbReference type="PANTHER" id="PTHR43766:SF1">
    <property type="entry name" value="TRYPTOPHAN--TRNA LIGASE, MITOCHONDRIAL"/>
    <property type="match status" value="1"/>
</dbReference>
<sequence>MKNSESGFPRKLFSGIQPTGDVHLGNYLGAVKQWVDLQDNEHLILSVVDLHALTLPQDPKELSENILKMTATLLACGIDISKSILFQQSQVYQHTELAWNLSCICTMARLSHLPQFKEKSAALKDVPLGLYIYPVLQAADILLYKATHVPVGDDQLQHLELSQDLARMFNRRYGTTFPLPHALVSGEGTAKIKSLRNPLKKMSKSDPDAKNRICLTDTPDEIVKKIRKSVTDFTSKITFEPEERPGVSNLVMIHSSLSGKTTEDIVKEVEGLDTLQYKSLVADCIIAFTSPISQRIKELMEDPDYLRNILAVGTEKATEIAAGTMEEVKSKLGIRLLSTVQDKFSRKRFL</sequence>
<gene>
    <name evidence="15" type="ORF">RI129_004362</name>
</gene>
<evidence type="ECO:0000256" key="1">
    <source>
        <dbReference type="ARBA" id="ARBA00004305"/>
    </source>
</evidence>
<dbReference type="InterPro" id="IPR050203">
    <property type="entry name" value="Trp-tRNA_synthetase"/>
</dbReference>
<dbReference type="EMBL" id="JAVRBK010000003">
    <property type="protein sequence ID" value="KAK5645898.1"/>
    <property type="molecule type" value="Genomic_DNA"/>
</dbReference>
<keyword evidence="7 14" id="KW-0648">Protein biosynthesis</keyword>
<keyword evidence="5 14" id="KW-0547">Nucleotide-binding</keyword>
<dbReference type="Proteomes" id="UP001329430">
    <property type="component" value="Chromosome 3"/>
</dbReference>
<dbReference type="Gene3D" id="3.40.50.620">
    <property type="entry name" value="HUPs"/>
    <property type="match status" value="1"/>
</dbReference>
<comment type="function">
    <text evidence="11">Catalyzes the attachment of tryptophan to tRNA(Trp) in a two-step reaction: tryptophan is first activated by ATP to form Trp-AMP and then transferred to the acceptor end of tRNA(Trp).</text>
</comment>
<comment type="catalytic activity">
    <reaction evidence="10">
        <text>tRNA(Trp) + L-tryptophan + ATP = L-tryptophyl-tRNA(Trp) + AMP + diphosphate + H(+)</text>
        <dbReference type="Rhea" id="RHEA:24080"/>
        <dbReference type="Rhea" id="RHEA-COMP:9671"/>
        <dbReference type="Rhea" id="RHEA-COMP:9705"/>
        <dbReference type="ChEBI" id="CHEBI:15378"/>
        <dbReference type="ChEBI" id="CHEBI:30616"/>
        <dbReference type="ChEBI" id="CHEBI:33019"/>
        <dbReference type="ChEBI" id="CHEBI:57912"/>
        <dbReference type="ChEBI" id="CHEBI:78442"/>
        <dbReference type="ChEBI" id="CHEBI:78535"/>
        <dbReference type="ChEBI" id="CHEBI:456215"/>
        <dbReference type="EC" id="6.1.1.2"/>
    </reaction>
</comment>
<dbReference type="PANTHER" id="PTHR43766">
    <property type="entry name" value="TRYPTOPHAN--TRNA LIGASE, MITOCHONDRIAL"/>
    <property type="match status" value="1"/>
</dbReference>
<comment type="similarity">
    <text evidence="2 14">Belongs to the class-I aminoacyl-tRNA synthetase family.</text>
</comment>
<dbReference type="FunFam" id="1.10.240.10:FF:000002">
    <property type="entry name" value="Tryptophan--tRNA ligase"/>
    <property type="match status" value="1"/>
</dbReference>
<dbReference type="Pfam" id="PF00579">
    <property type="entry name" value="tRNA-synt_1b"/>
    <property type="match status" value="1"/>
</dbReference>
<dbReference type="SUPFAM" id="SSF52374">
    <property type="entry name" value="Nucleotidylyl transferase"/>
    <property type="match status" value="1"/>
</dbReference>
<dbReference type="GO" id="GO:0070183">
    <property type="term" value="P:mitochondrial tryptophanyl-tRNA aminoacylation"/>
    <property type="evidence" value="ECO:0007669"/>
    <property type="project" value="TreeGrafter"/>
</dbReference>
<evidence type="ECO:0000256" key="2">
    <source>
        <dbReference type="ARBA" id="ARBA00005594"/>
    </source>
</evidence>
<proteinExistence type="inferred from homology"/>
<comment type="subcellular location">
    <subcellularLocation>
        <location evidence="1">Mitochondrion matrix</location>
    </subcellularLocation>
</comment>
<dbReference type="PROSITE" id="PS00178">
    <property type="entry name" value="AA_TRNA_LIGASE_I"/>
    <property type="match status" value="1"/>
</dbReference>
<dbReference type="FunFam" id="3.40.50.620:FF:000082">
    <property type="entry name" value="MSW1p Mitochondrial tryptophanyl-tRNA synthetase"/>
    <property type="match status" value="1"/>
</dbReference>
<dbReference type="GO" id="GO:0004830">
    <property type="term" value="F:tryptophan-tRNA ligase activity"/>
    <property type="evidence" value="ECO:0007669"/>
    <property type="project" value="UniProtKB-EC"/>
</dbReference>
<organism evidence="15 16">
    <name type="scientific">Pyrocoelia pectoralis</name>
    <dbReference type="NCBI Taxonomy" id="417401"/>
    <lineage>
        <taxon>Eukaryota</taxon>
        <taxon>Metazoa</taxon>
        <taxon>Ecdysozoa</taxon>
        <taxon>Arthropoda</taxon>
        <taxon>Hexapoda</taxon>
        <taxon>Insecta</taxon>
        <taxon>Pterygota</taxon>
        <taxon>Neoptera</taxon>
        <taxon>Endopterygota</taxon>
        <taxon>Coleoptera</taxon>
        <taxon>Polyphaga</taxon>
        <taxon>Elateriformia</taxon>
        <taxon>Elateroidea</taxon>
        <taxon>Lampyridae</taxon>
        <taxon>Lampyrinae</taxon>
        <taxon>Pyrocoelia</taxon>
    </lineage>
</organism>
<evidence type="ECO:0000256" key="12">
    <source>
        <dbReference type="ARBA" id="ARBA00069760"/>
    </source>
</evidence>
<evidence type="ECO:0000256" key="10">
    <source>
        <dbReference type="ARBA" id="ARBA00049929"/>
    </source>
</evidence>
<dbReference type="PRINTS" id="PR01039">
    <property type="entry name" value="TRNASYNTHTRP"/>
</dbReference>
<accession>A0AAN7VGB5</accession>
<dbReference type="CDD" id="cd00806">
    <property type="entry name" value="TrpRS_core"/>
    <property type="match status" value="1"/>
</dbReference>
<keyword evidence="6 14" id="KW-0067">ATP-binding</keyword>
<evidence type="ECO:0000256" key="7">
    <source>
        <dbReference type="ARBA" id="ARBA00022917"/>
    </source>
</evidence>
<protein>
    <recommendedName>
        <fullName evidence="12">Tryptophan--tRNA ligase, mitochondrial</fullName>
        <ecNumber evidence="3">6.1.1.2</ecNumber>
    </recommendedName>
    <alternativeName>
        <fullName evidence="13">(Mt)TrpRS</fullName>
    </alternativeName>
    <alternativeName>
        <fullName evidence="9">Tryptophanyl-tRNA synthetase</fullName>
    </alternativeName>
</protein>
<evidence type="ECO:0000256" key="11">
    <source>
        <dbReference type="ARBA" id="ARBA00059972"/>
    </source>
</evidence>
<evidence type="ECO:0000256" key="3">
    <source>
        <dbReference type="ARBA" id="ARBA00013161"/>
    </source>
</evidence>